<evidence type="ECO:0000256" key="1">
    <source>
        <dbReference type="ARBA" id="ARBA00000707"/>
    </source>
</evidence>
<dbReference type="SUPFAM" id="SSF54001">
    <property type="entry name" value="Cysteine proteinases"/>
    <property type="match status" value="6"/>
</dbReference>
<feature type="region of interest" description="Disordered" evidence="3">
    <location>
        <begin position="398"/>
        <end position="417"/>
    </location>
</feature>
<feature type="region of interest" description="Disordered" evidence="3">
    <location>
        <begin position="271"/>
        <end position="304"/>
    </location>
</feature>
<dbReference type="InterPro" id="IPR018200">
    <property type="entry name" value="USP_CS"/>
</dbReference>
<reference evidence="5 6" key="1">
    <citation type="submission" date="2019-07" db="EMBL/GenBank/DDBJ databases">
        <title>Draft genome assembly of a fouling barnacle, Amphibalanus amphitrite (Darwin, 1854): The first reference genome for Thecostraca.</title>
        <authorList>
            <person name="Kim W."/>
        </authorList>
    </citation>
    <scope>NUCLEOTIDE SEQUENCE [LARGE SCALE GENOMIC DNA]</scope>
    <source>
        <strain evidence="5">SNU_AA5</strain>
        <tissue evidence="5">Soma without cirri and trophi</tissue>
    </source>
</reference>
<dbReference type="Gene3D" id="3.40.140.10">
    <property type="entry name" value="Cytidine Deaminase, domain 2"/>
    <property type="match status" value="1"/>
</dbReference>
<feature type="region of interest" description="Disordered" evidence="3">
    <location>
        <begin position="1897"/>
        <end position="1922"/>
    </location>
</feature>
<protein>
    <recommendedName>
        <fullName evidence="2">ubiquitinyl hydrolase 1</fullName>
        <ecNumber evidence="2">3.4.19.12</ecNumber>
    </recommendedName>
</protein>
<organism evidence="5 6">
    <name type="scientific">Amphibalanus amphitrite</name>
    <name type="common">Striped barnacle</name>
    <name type="synonym">Balanus amphitrite</name>
    <dbReference type="NCBI Taxonomy" id="1232801"/>
    <lineage>
        <taxon>Eukaryota</taxon>
        <taxon>Metazoa</taxon>
        <taxon>Ecdysozoa</taxon>
        <taxon>Arthropoda</taxon>
        <taxon>Crustacea</taxon>
        <taxon>Multicrustacea</taxon>
        <taxon>Cirripedia</taxon>
        <taxon>Thoracica</taxon>
        <taxon>Thoracicalcarea</taxon>
        <taxon>Balanomorpha</taxon>
        <taxon>Balanoidea</taxon>
        <taxon>Balanidae</taxon>
        <taxon>Amphibalaninae</taxon>
        <taxon>Amphibalanus</taxon>
    </lineage>
</organism>
<name>A0A6A4XHW5_AMPAM</name>
<dbReference type="PROSITE" id="PS00973">
    <property type="entry name" value="USP_2"/>
    <property type="match status" value="1"/>
</dbReference>
<feature type="compositionally biased region" description="Low complexity" evidence="3">
    <location>
        <begin position="1906"/>
        <end position="1920"/>
    </location>
</feature>
<feature type="region of interest" description="Disordered" evidence="3">
    <location>
        <begin position="346"/>
        <end position="373"/>
    </location>
</feature>
<feature type="compositionally biased region" description="Low complexity" evidence="3">
    <location>
        <begin position="1158"/>
        <end position="1172"/>
    </location>
</feature>
<dbReference type="GO" id="GO:0004843">
    <property type="term" value="F:cysteine-type deubiquitinase activity"/>
    <property type="evidence" value="ECO:0007669"/>
    <property type="project" value="UniProtKB-EC"/>
</dbReference>
<feature type="region of interest" description="Disordered" evidence="3">
    <location>
        <begin position="2211"/>
        <end position="2263"/>
    </location>
</feature>
<sequence>MQDVAPPHTARETLQLLQELFGCRVISKGSEKQWAPHSPDLNPLDYWFWGACKDSDSVYHNKPGSLEELRVSVEQYVREVTADTAESSVDIHTQFGYQRLLPEAVAVVCAPQYGCNKWLRLTEQGMKPATQAVSPGEVQSPPPQDEAPVGTRGPLSKLRRTAVKLEKNRSHHAFLESCKDKGYIPRGFRLKWKCHFDEADATIQGILNETSHKLVSACVYLAGEKIQRLEQECSHLLELVKSKTDEDGGKTIDAILANDTEKTRATYRKVKNKKMQKLQPHQSTESGTASVLRETKTRGPGNLSKDEEAALLSLIQDDSIVIRPADKGSSIVIMDTEDYLAKLDQEPPFKSQHPEGQPTEQSTPPQEPSSSALLTQKGDDVCLLDSCTANRIATLQAQQPPPSLLKRQITPSSNHECTDYKMPQNGVGRGTSDNDSLPKVKGLINLGNSCYLNSVLQCLSQCHYLTHYLDINSRSGRKAAVSADGETMELVLPEAGPITKSLFGFLEQMHTTRTGFTVSPSNLLKNIALKVPQFASCDQQDAHELLRELMQQTRLEDLQRRQSQILLGLGLSANSDSIEMLRKFFSLAIDPIIRTAGSQLNCWYLDDGTLGGDIDTVCTDLQPPFKSQHPEGQPTEQSTPPQEPSSSALLTQKGDDVCLLDSCTANRIATLQAQQPPPSLLKRQITPSSNHECTDYKMPQNGVGRGTSDNDSLPKVKGLINLGNSCYLNSVLQCLSQCHYLTHYLDINSRSGRKAAVSADGETMELVLPEAGPITKSLFGFLEQMHTTRTGFTVSPSNLLKNIALKVPQFASCDQQDAHELLRELMQQTRLEDLQRRQSQILLGLGLSANSDSIEMGTSDNDSLPKVKGLINLGNSCYLNSVLQCLSQCHYLTHYLDINSRSGRKAAVSADGETMELVLPEAGPITKSLFGFLEQMHTTRTGFTVSPSNLLKNIALKVPQFASCDQQDAHELLRELMQQTRLEDLQRRQSQILLGLGLSANSDSIEILLFQAYGQPTPLCYGSHLITSATGIQQGDPCGPAVFSLAIDPIIRTAGSQLNCWYLDDGTLGGDIDTVCTDLQGLISGMNSVGLDINPMKCEIILPADLSPDQSAAATERLHEWIPGATVMATTDQTLLGAPLTEAAAELPPFKSQHPEGQPTEQSTPPQEPSSSALLTQKGDDVCLLDSCTANRIATLQAQQPPPSLLKRQITPSSNHECTDYKMPQNGVGRGTSDNDSLPKVKGLINLGNSCYLNSVLQCLSQCHYLTHYLDINSRSGRKAAVSADGETMELVLPEAGPITKSLFGFLEQMHTTRTGFTVSPSNLLKNIALKVPQFASCDQQDAHELLRELMQQTRLEDLQRRQSQILLGLGLSANSDSIEILLFQAYGQPTPLCYGSHLITSATGIQQGDPCGPAVFSLAIDPIIRTAGSQLNCWYLDDGTLGGDIDTVCTDLQGLISGMNSVGLDINPMKCEIILPADLSPDQSAAATERLHEWIPGATVMATTDQTLLGAPLTEAAAELPPFKSQHPEGQPTEQSTPPQEPSSSALLTQKGDDVCLLDSCTANRIATLQAQQPPPSLLKRQITPSSNHECTDYKMPQNGVGRGTSDNDSLPKVKGLINLGNSCYLNSVLQCLSQCHYLTHYLDINSRSGRKAAVSADGETMELVLPEAGPITKSLFGFLEQMHTTRTGFTVSPSNLLKNIALKVPQFASCDQQDAHELLRELMQQTRLEDLQRRQSQILLGLGLSANSDSIEILLFQAYGQPTPLCYGSHLITSATGIQQGDPCGPAVFSLAIDPIIRTAGSQLNCWYLDDGTLGGDIDTVCTDLQGLISGMNSVGLDINPMKCEIILPADLSPDQSAAATERLHEWIPGATVMATTDQTLLGAPLTEAAAELPPFKSQHPEGQPTEQSTPPQEPSSSALLTQKGDDVCLLDSCTANRIATLQAQQPPPSLLKRQITPSSNHECTDYKMPQNGVGRGTSDNDSLPKVKGLINLGNSCYLNSVLQCLSQCHYLTHYLDINSRSGRKAAVSADGETMELVLPEAGPITKSLFGFLEQMHTTRTGFTVSPSNLLKNIALKVPQFASCDQQDAHELLRELMQQTRLEDLQRRQSQILLGLGLSANSDSIEIHDHLKARAETLSRQVSHTTIDTIFSGQLVSAVVCQACTERTYHLESFLDLSLPVVDYKPSRPRKQCVTGACDEDSSDHILVPCRASDQSRRTETVPNGMTRAPNESVPAEGAASGQGDDPTPTTGASDELDRPPPLNRCEWLSRALTTLAPHYQAAAGECSLLTCLKQYTAPELLDGNNKFGCDNCTELRNKRLTAAEPASEKFGTMYSNATKHLLIYSPPPVLTIHLKWFEMSGSSLRKVNRHVQFCERFDLAPFCSSISQDLPQMRDGQRQVLYSLFGVVEHSGRLTSGHYTAYVRVRRRHSQLTVNPALLTTLVTDAFALACERAGQCATQIQPEATYGSSPARASQPEADELKPDMEPEAGRWFHTTVADAPMLH</sequence>
<feature type="region of interest" description="Disordered" evidence="3">
    <location>
        <begin position="1149"/>
        <end position="1174"/>
    </location>
</feature>
<feature type="region of interest" description="Disordered" evidence="3">
    <location>
        <begin position="1573"/>
        <end position="1609"/>
    </location>
</feature>
<dbReference type="PANTHER" id="PTHR21646:SF39">
    <property type="entry name" value="UBIQUITIN CARBOXYL-TERMINAL HYDROLASE 16"/>
    <property type="match status" value="1"/>
</dbReference>
<feature type="compositionally biased region" description="Low complexity" evidence="3">
    <location>
        <begin position="633"/>
        <end position="647"/>
    </location>
</feature>
<feature type="compositionally biased region" description="Low complexity" evidence="3">
    <location>
        <begin position="1532"/>
        <end position="1546"/>
    </location>
</feature>
<feature type="domain" description="USP" evidence="4">
    <location>
        <begin position="1990"/>
        <end position="2508"/>
    </location>
</feature>
<dbReference type="InterPro" id="IPR050185">
    <property type="entry name" value="Ub_carboxyl-term_hydrolase"/>
</dbReference>
<comment type="caution">
    <text evidence="5">The sequence shown here is derived from an EMBL/GenBank/DDBJ whole genome shotgun (WGS) entry which is preliminary data.</text>
</comment>
<dbReference type="Pfam" id="PF00443">
    <property type="entry name" value="UCH"/>
    <property type="match status" value="6"/>
</dbReference>
<feature type="region of interest" description="Disordered" evidence="3">
    <location>
        <begin position="1947"/>
        <end position="1983"/>
    </location>
</feature>
<keyword evidence="5" id="KW-0378">Hydrolase</keyword>
<dbReference type="InterPro" id="IPR038765">
    <property type="entry name" value="Papain-like_cys_pep_sf"/>
</dbReference>
<evidence type="ECO:0000256" key="2">
    <source>
        <dbReference type="ARBA" id="ARBA00012759"/>
    </source>
</evidence>
<dbReference type="PANTHER" id="PTHR21646">
    <property type="entry name" value="UBIQUITIN CARBOXYL-TERMINAL HYDROLASE"/>
    <property type="match status" value="1"/>
</dbReference>
<dbReference type="Proteomes" id="UP000440578">
    <property type="component" value="Unassembled WGS sequence"/>
</dbReference>
<feature type="region of interest" description="Disordered" evidence="3">
    <location>
        <begin position="621"/>
        <end position="648"/>
    </location>
</feature>
<feature type="region of interest" description="Disordered" evidence="3">
    <location>
        <begin position="2468"/>
        <end position="2491"/>
    </location>
</feature>
<gene>
    <name evidence="5" type="primary">usp16_1</name>
    <name evidence="5" type="ORF">FJT64_000061</name>
</gene>
<dbReference type="Gene3D" id="3.30.420.10">
    <property type="entry name" value="Ribonuclease H-like superfamily/Ribonuclease H"/>
    <property type="match status" value="1"/>
</dbReference>
<keyword evidence="6" id="KW-1185">Reference proteome</keyword>
<comment type="catalytic activity">
    <reaction evidence="1">
        <text>Thiol-dependent hydrolysis of ester, thioester, amide, peptide and isopeptide bonds formed by the C-terminal Gly of ubiquitin (a 76-residue protein attached to proteins as an intracellular targeting signal).</text>
        <dbReference type="EC" id="3.4.19.12"/>
    </reaction>
</comment>
<dbReference type="GO" id="GO:0003676">
    <property type="term" value="F:nucleic acid binding"/>
    <property type="evidence" value="ECO:0007669"/>
    <property type="project" value="InterPro"/>
</dbReference>
<feature type="domain" description="USP" evidence="4">
    <location>
        <begin position="868"/>
        <end position="1310"/>
    </location>
</feature>
<evidence type="ECO:0000256" key="3">
    <source>
        <dbReference type="SAM" id="MobiDB-lite"/>
    </source>
</evidence>
<dbReference type="OrthoDB" id="6366153at2759"/>
<accession>A0A6A4XHW5</accession>
<dbReference type="GO" id="GO:0016579">
    <property type="term" value="P:protein deubiquitination"/>
    <property type="evidence" value="ECO:0007669"/>
    <property type="project" value="InterPro"/>
</dbReference>
<proteinExistence type="predicted"/>
<evidence type="ECO:0000259" key="4">
    <source>
        <dbReference type="PROSITE" id="PS50235"/>
    </source>
</evidence>
<dbReference type="EMBL" id="VIIS01000002">
    <property type="protein sequence ID" value="KAF0314701.1"/>
    <property type="molecule type" value="Genomic_DNA"/>
</dbReference>
<feature type="domain" description="USP" evidence="4">
    <location>
        <begin position="441"/>
        <end position="785"/>
    </location>
</feature>
<dbReference type="Gene3D" id="3.90.70.10">
    <property type="entry name" value="Cysteine proteinases"/>
    <property type="match status" value="6"/>
</dbReference>
<dbReference type="EC" id="3.4.19.12" evidence="2"/>
<evidence type="ECO:0000313" key="6">
    <source>
        <dbReference type="Proteomes" id="UP000440578"/>
    </source>
</evidence>
<dbReference type="PROSITE" id="PS00972">
    <property type="entry name" value="USP_1"/>
    <property type="match status" value="6"/>
</dbReference>
<feature type="region of interest" description="Disordered" evidence="3">
    <location>
        <begin position="1523"/>
        <end position="1548"/>
    </location>
</feature>
<feature type="region of interest" description="Disordered" evidence="3">
    <location>
        <begin position="1199"/>
        <end position="1235"/>
    </location>
</feature>
<feature type="region of interest" description="Disordered" evidence="3">
    <location>
        <begin position="129"/>
        <end position="153"/>
    </location>
</feature>
<dbReference type="InterPro" id="IPR028889">
    <property type="entry name" value="USP"/>
</dbReference>
<dbReference type="InterPro" id="IPR036397">
    <property type="entry name" value="RNaseH_sf"/>
</dbReference>
<evidence type="ECO:0000313" key="5">
    <source>
        <dbReference type="EMBL" id="KAF0314701.1"/>
    </source>
</evidence>
<feature type="compositionally biased region" description="Polar residues" evidence="3">
    <location>
        <begin position="279"/>
        <end position="289"/>
    </location>
</feature>
<dbReference type="PROSITE" id="PS50235">
    <property type="entry name" value="USP_3"/>
    <property type="match status" value="3"/>
</dbReference>
<feature type="compositionally biased region" description="Low complexity" evidence="3">
    <location>
        <begin position="357"/>
        <end position="371"/>
    </location>
</feature>
<dbReference type="InterPro" id="IPR001394">
    <property type="entry name" value="Peptidase_C19_UCH"/>
</dbReference>